<proteinExistence type="predicted"/>
<dbReference type="Proteomes" id="UP000031166">
    <property type="component" value="Unassembled WGS sequence"/>
</dbReference>
<evidence type="ECO:0008006" key="3">
    <source>
        <dbReference type="Google" id="ProtNLM"/>
    </source>
</evidence>
<protein>
    <recommendedName>
        <fullName evidence="3">PqqD family protein</fullName>
    </recommendedName>
</protein>
<organism evidence="1 2">
    <name type="scientific">Brevundimonas nasdae</name>
    <dbReference type="NCBI Taxonomy" id="172043"/>
    <lineage>
        <taxon>Bacteria</taxon>
        <taxon>Pseudomonadati</taxon>
        <taxon>Pseudomonadota</taxon>
        <taxon>Alphaproteobacteria</taxon>
        <taxon>Caulobacterales</taxon>
        <taxon>Caulobacteraceae</taxon>
        <taxon>Brevundimonas</taxon>
    </lineage>
</organism>
<reference evidence="1 2" key="1">
    <citation type="submission" date="2014-12" db="EMBL/GenBank/DDBJ databases">
        <title>Genome sequencing of Brevundimonas nasdae TPW30.</title>
        <authorList>
            <person name="Tan P.W."/>
            <person name="Chan K.-G."/>
        </authorList>
    </citation>
    <scope>NUCLEOTIDE SEQUENCE [LARGE SCALE GENOMIC DNA]</scope>
    <source>
        <strain evidence="1 2">TPW30</strain>
    </source>
</reference>
<evidence type="ECO:0000313" key="2">
    <source>
        <dbReference type="Proteomes" id="UP000031166"/>
    </source>
</evidence>
<dbReference type="Gene3D" id="1.10.10.1150">
    <property type="entry name" value="Coenzyme PQQ synthesis protein D (PqqD)"/>
    <property type="match status" value="1"/>
</dbReference>
<evidence type="ECO:0000313" key="1">
    <source>
        <dbReference type="EMBL" id="KIC58091.1"/>
    </source>
</evidence>
<dbReference type="RefSeq" id="WP_039246089.1">
    <property type="nucleotide sequence ID" value="NZ_JWSY01000013.1"/>
</dbReference>
<dbReference type="Pfam" id="PF05402">
    <property type="entry name" value="PqqD"/>
    <property type="match status" value="1"/>
</dbReference>
<dbReference type="EMBL" id="JWSY01000013">
    <property type="protein sequence ID" value="KIC58091.1"/>
    <property type="molecule type" value="Genomic_DNA"/>
</dbReference>
<dbReference type="InterPro" id="IPR041881">
    <property type="entry name" value="PqqD_sf"/>
</dbReference>
<dbReference type="STRING" id="172043.RM53_09095"/>
<dbReference type="AlphaFoldDB" id="A0A0B4CUQ9"/>
<name>A0A0B4CUQ9_9CAUL</name>
<sequence length="89" mass="9693">MNETYVADPEVVASEVDGGAALLDLRSSQYYGLNPVGSFVWDQIQSPRTLDEIVDAVAESFDVQPDACRADIDRLLVQFCDAGVARRNG</sequence>
<gene>
    <name evidence="1" type="ORF">RM53_09095</name>
</gene>
<comment type="caution">
    <text evidence="1">The sequence shown here is derived from an EMBL/GenBank/DDBJ whole genome shotgun (WGS) entry which is preliminary data.</text>
</comment>
<dbReference type="InterPro" id="IPR008792">
    <property type="entry name" value="PQQD"/>
</dbReference>
<accession>A0A0B4CUQ9</accession>